<dbReference type="Proteomes" id="UP000824540">
    <property type="component" value="Unassembled WGS sequence"/>
</dbReference>
<gene>
    <name evidence="1" type="ORF">JZ751_002251</name>
</gene>
<dbReference type="EMBL" id="JAFBMS010000011">
    <property type="protein sequence ID" value="KAG9348515.1"/>
    <property type="molecule type" value="Genomic_DNA"/>
</dbReference>
<evidence type="ECO:0000313" key="1">
    <source>
        <dbReference type="EMBL" id="KAG9348515.1"/>
    </source>
</evidence>
<name>A0A8T2P7J3_9TELE</name>
<organism evidence="1 2">
    <name type="scientific">Albula glossodonta</name>
    <name type="common">roundjaw bonefish</name>
    <dbReference type="NCBI Taxonomy" id="121402"/>
    <lineage>
        <taxon>Eukaryota</taxon>
        <taxon>Metazoa</taxon>
        <taxon>Chordata</taxon>
        <taxon>Craniata</taxon>
        <taxon>Vertebrata</taxon>
        <taxon>Euteleostomi</taxon>
        <taxon>Actinopterygii</taxon>
        <taxon>Neopterygii</taxon>
        <taxon>Teleostei</taxon>
        <taxon>Albuliformes</taxon>
        <taxon>Albulidae</taxon>
        <taxon>Albula</taxon>
    </lineage>
</organism>
<protein>
    <submittedName>
        <fullName evidence="1">Uncharacterized protein</fullName>
    </submittedName>
</protein>
<reference evidence="1" key="1">
    <citation type="thesis" date="2021" institute="BYU ScholarsArchive" country="Provo, UT, USA">
        <title>Applications of and Algorithms for Genome Assembly and Genomic Analyses with an Emphasis on Marine Teleosts.</title>
        <authorList>
            <person name="Pickett B.D."/>
        </authorList>
    </citation>
    <scope>NUCLEOTIDE SEQUENCE</scope>
    <source>
        <strain evidence="1">HI-2016</strain>
    </source>
</reference>
<sequence length="64" mass="7363">MDNSRRVKSKGKLCAAMRIFEPIELVLFLASRWVIVRMHQLDQRVLGETEEKNTVDSAVRCLSS</sequence>
<dbReference type="AlphaFoldDB" id="A0A8T2P7J3"/>
<comment type="caution">
    <text evidence="1">The sequence shown here is derived from an EMBL/GenBank/DDBJ whole genome shotgun (WGS) entry which is preliminary data.</text>
</comment>
<accession>A0A8T2P7J3</accession>
<evidence type="ECO:0000313" key="2">
    <source>
        <dbReference type="Proteomes" id="UP000824540"/>
    </source>
</evidence>
<proteinExistence type="predicted"/>
<keyword evidence="2" id="KW-1185">Reference proteome</keyword>